<dbReference type="GO" id="GO:0042147">
    <property type="term" value="P:retrograde transport, endosome to Golgi"/>
    <property type="evidence" value="ECO:0007669"/>
    <property type="project" value="TreeGrafter"/>
</dbReference>
<dbReference type="GO" id="GO:0000139">
    <property type="term" value="C:Golgi membrane"/>
    <property type="evidence" value="ECO:0007669"/>
    <property type="project" value="TreeGrafter"/>
</dbReference>
<comment type="caution">
    <text evidence="5">The sequence shown here is derived from an EMBL/GenBank/DDBJ whole genome shotgun (WGS) entry which is preliminary data.</text>
</comment>
<dbReference type="InterPro" id="IPR036322">
    <property type="entry name" value="WD40_repeat_dom_sf"/>
</dbReference>
<dbReference type="GO" id="GO:0005829">
    <property type="term" value="C:cytosol"/>
    <property type="evidence" value="ECO:0007669"/>
    <property type="project" value="TreeGrafter"/>
</dbReference>
<dbReference type="GO" id="GO:0006886">
    <property type="term" value="P:intracellular protein transport"/>
    <property type="evidence" value="ECO:0007669"/>
    <property type="project" value="InterPro"/>
</dbReference>
<evidence type="ECO:0000259" key="4">
    <source>
        <dbReference type="Pfam" id="PF07064"/>
    </source>
</evidence>
<sequence>MYWPLGIPNFYSAHRHAPTFGTHHHDTEDSRELSSDTNGKLVDADSTANEDAATSSVPVQQRQGDEKILDLKTSRGGQLFATITRSTLHIWQTKPTVLLATAVRSKQSVDSYGDNIALLVRPDALIIVVQTQAGYLITYSLASDPTAQVYQVQVKTSGASRRQSAEGIRKSGLVGLDYGPGDGTGIKDISVRFRMVIRIDAGICKAIALDDELMVATTKPPAIQCIRWSPDKTGSSHNTELLKRMSWFGENTSVVDMVYDRPMGLHVWIASDGKAYTVQRDKARKLSNGPADSAFEGFCFHVPESMEAKAQHVAVNARFSLIALGCVDSKIRIYNVKDYLGNIPALHTLELPVSQATSGAITFLAHSPDGHCLLVGLEHGWATWSVYGKLGAHSFLADQTRSSSEDLWLRGFKAGFWAGLGCELVLLDTINNQLCMMHMAKSAATSCLAMPNISRCLLQTATSLMLHRGESSPDMSSGAAEDSAWQTLQIPSTYLANQWPIKMSVVSACGKYIAAAGRRGLVHYSRASGRWKTFDDPYAESEFSVRGGMCWYQHILVAAVDSDAGSQIRLYSREKNLTSSNVMHTESLKSSVIYMTLSDHSSLLVYTHENILFHYVFEATASTVKLFQVGQIGFHGIIRAPARVRSISWIVPDEQRERGDPSQDVATAAVLFLIDGKLVMLQPSPEEDRELKYDMRVIAHNVEFYLLAREGSMLSPSALALIDPDHAPLSNLGTSLIDSLWYFDGKSMCVWPDTHDLISSTSSELNQATLTSVSISTDFYPLSPLLTKGVLAGLEPEIIQRRDVDFTFARATPRTHLFIPPLLQHYLSRFDSPAALHLSDSYRRLPYFPHALEILLHTVLDEEVDAQSDANHNNESQLASLLPFLSSFPSYLDIVLGCARKTEIRSWQTLFKQLPPVVELFEEAMDKGQLKTAGGFLLVLHTFDEEAFNAEMMSRLMSKAKEEGDWDLCKELARFLVGVDNTGSLLEDVMRGAGMSSTNGA</sequence>
<keyword evidence="6" id="KW-1185">Reference proteome</keyword>
<dbReference type="SUPFAM" id="SSF50978">
    <property type="entry name" value="WD40 repeat-like"/>
    <property type="match status" value="1"/>
</dbReference>
<dbReference type="OrthoDB" id="67540at2759"/>
<dbReference type="Pfam" id="PF25440">
    <property type="entry name" value="Beta-prop_RIC1_2nd"/>
    <property type="match status" value="1"/>
</dbReference>
<dbReference type="PANTHER" id="PTHR22746:SF10">
    <property type="entry name" value="GUANINE NUCLEOTIDE EXCHANGE FACTOR SUBUNIT RIC1"/>
    <property type="match status" value="1"/>
</dbReference>
<dbReference type="InterPro" id="IPR009771">
    <property type="entry name" value="RIC1_C"/>
</dbReference>
<evidence type="ECO:0000256" key="2">
    <source>
        <dbReference type="ARBA" id="ARBA00023136"/>
    </source>
</evidence>
<evidence type="ECO:0000313" key="6">
    <source>
        <dbReference type="Proteomes" id="UP000809789"/>
    </source>
</evidence>
<dbReference type="AlphaFoldDB" id="A0A8K0L0H5"/>
<protein>
    <recommendedName>
        <fullName evidence="4">RIC1 C-terminal alpha solenoid region domain-containing protein</fullName>
    </recommendedName>
</protein>
<keyword evidence="2" id="KW-0472">Membrane</keyword>
<dbReference type="GO" id="GO:0034066">
    <property type="term" value="C:Ric1-Rgp1 guanyl-nucleotide exchange factor complex"/>
    <property type="evidence" value="ECO:0007669"/>
    <property type="project" value="InterPro"/>
</dbReference>
<evidence type="ECO:0000256" key="3">
    <source>
        <dbReference type="SAM" id="MobiDB-lite"/>
    </source>
</evidence>
<organism evidence="5 6">
    <name type="scientific">Elsinoe batatas</name>
    <dbReference type="NCBI Taxonomy" id="2601811"/>
    <lineage>
        <taxon>Eukaryota</taxon>
        <taxon>Fungi</taxon>
        <taxon>Dikarya</taxon>
        <taxon>Ascomycota</taxon>
        <taxon>Pezizomycotina</taxon>
        <taxon>Dothideomycetes</taxon>
        <taxon>Dothideomycetidae</taxon>
        <taxon>Myriangiales</taxon>
        <taxon>Elsinoaceae</taxon>
        <taxon>Elsinoe</taxon>
    </lineage>
</organism>
<dbReference type="Gene3D" id="2.130.10.10">
    <property type="entry name" value="YVTN repeat-like/Quinoprotein amine dehydrogenase"/>
    <property type="match status" value="1"/>
</dbReference>
<dbReference type="EMBL" id="JAESVG020000007">
    <property type="protein sequence ID" value="KAG8625968.1"/>
    <property type="molecule type" value="Genomic_DNA"/>
</dbReference>
<dbReference type="Proteomes" id="UP000809789">
    <property type="component" value="Unassembled WGS sequence"/>
</dbReference>
<reference evidence="5" key="1">
    <citation type="submission" date="2021-07" db="EMBL/GenBank/DDBJ databases">
        <title>Elsinoe batatas strain:CRI-CJ2 Genome sequencing and assembly.</title>
        <authorList>
            <person name="Huang L."/>
        </authorList>
    </citation>
    <scope>NUCLEOTIDE SEQUENCE</scope>
    <source>
        <strain evidence="5">CRI-CJ2</strain>
    </source>
</reference>
<accession>A0A8K0L0H5</accession>
<feature type="compositionally biased region" description="Basic and acidic residues" evidence="3">
    <location>
        <begin position="23"/>
        <end position="34"/>
    </location>
</feature>
<feature type="region of interest" description="Disordered" evidence="3">
    <location>
        <begin position="21"/>
        <end position="60"/>
    </location>
</feature>
<feature type="domain" description="RIC1 C-terminal alpha solenoid region" evidence="4">
    <location>
        <begin position="822"/>
        <end position="992"/>
    </location>
</feature>
<proteinExistence type="predicted"/>
<evidence type="ECO:0000313" key="5">
    <source>
        <dbReference type="EMBL" id="KAG8625968.1"/>
    </source>
</evidence>
<comment type="subcellular location">
    <subcellularLocation>
        <location evidence="1">Membrane</location>
    </subcellularLocation>
</comment>
<feature type="compositionally biased region" description="Polar residues" evidence="3">
    <location>
        <begin position="46"/>
        <end position="60"/>
    </location>
</feature>
<evidence type="ECO:0000256" key="1">
    <source>
        <dbReference type="ARBA" id="ARBA00004370"/>
    </source>
</evidence>
<gene>
    <name evidence="5" type="ORF">KVT40_006369</name>
</gene>
<name>A0A8K0L0H5_9PEZI</name>
<dbReference type="Pfam" id="PF07064">
    <property type="entry name" value="RIC1"/>
    <property type="match status" value="1"/>
</dbReference>
<dbReference type="PANTHER" id="PTHR22746">
    <property type="entry name" value="RAB6A-GEF COMPLEX PARTNER PROTEIN 1"/>
    <property type="match status" value="1"/>
</dbReference>
<dbReference type="InterPro" id="IPR015943">
    <property type="entry name" value="WD40/YVTN_repeat-like_dom_sf"/>
</dbReference>
<dbReference type="InterPro" id="IPR040096">
    <property type="entry name" value="Ric1"/>
</dbReference>